<reference evidence="3 4" key="1">
    <citation type="submission" date="2018-05" db="EMBL/GenBank/DDBJ databases">
        <title>Freshwater and sediment microbial communities from various areas in North America, analyzing microbe dynamics in response to fracking.</title>
        <authorList>
            <person name="Lamendella R."/>
        </authorList>
    </citation>
    <scope>NUCLEOTIDE SEQUENCE [LARGE SCALE GENOMIC DNA]</scope>
    <source>
        <strain evidence="3 4">67</strain>
    </source>
</reference>
<keyword evidence="1" id="KW-0175">Coiled coil</keyword>
<dbReference type="EMBL" id="QJJG01000014">
    <property type="protein sequence ID" value="PXW42131.1"/>
    <property type="molecule type" value="Genomic_DNA"/>
</dbReference>
<feature type="coiled-coil region" evidence="1">
    <location>
        <begin position="49"/>
        <end position="76"/>
    </location>
</feature>
<dbReference type="RefSeq" id="WP_181421847.1">
    <property type="nucleotide sequence ID" value="NZ_QJJG01000014.1"/>
</dbReference>
<dbReference type="Pfam" id="PF18757">
    <property type="entry name" value="Nmad5"/>
    <property type="match status" value="1"/>
</dbReference>
<comment type="caution">
    <text evidence="3">The sequence shown here is derived from an EMBL/GenBank/DDBJ whole genome shotgun (WGS) entry which is preliminary data.</text>
</comment>
<proteinExistence type="predicted"/>
<dbReference type="AlphaFoldDB" id="A0A318FGD5"/>
<evidence type="ECO:0000259" key="2">
    <source>
        <dbReference type="Pfam" id="PF18757"/>
    </source>
</evidence>
<name>A0A318FGD5_KLEOX</name>
<dbReference type="Proteomes" id="UP000247485">
    <property type="component" value="Unassembled WGS sequence"/>
</dbReference>
<evidence type="ECO:0000256" key="1">
    <source>
        <dbReference type="SAM" id="Coils"/>
    </source>
</evidence>
<organism evidence="3 4">
    <name type="scientific">Klebsiella oxytoca</name>
    <dbReference type="NCBI Taxonomy" id="571"/>
    <lineage>
        <taxon>Bacteria</taxon>
        <taxon>Pseudomonadati</taxon>
        <taxon>Pseudomonadota</taxon>
        <taxon>Gammaproteobacteria</taxon>
        <taxon>Enterobacterales</taxon>
        <taxon>Enterobacteriaceae</taxon>
        <taxon>Klebsiella/Raoultella group</taxon>
        <taxon>Klebsiella</taxon>
    </lineage>
</organism>
<sequence length="209" mass="23113">MTSVRLTNALREQIAKNALEKSGVITAIESLDLKRQEVARDARIAAFGGKEKADKVDKQYEKLEKLEAELRSAGASLHISGNPQSSINIAISGRRLGWCSYGRTSEGKEIFLVTPNRDLCLFGAEHEITKRFDSIIDEEQKLNSRKKEIEATVWAALKSVTTLSRLVEVWPESKELIPENVDSAKAALPALKVEDLNRLIGLPTESVEG</sequence>
<feature type="domain" description="Nucleotide modification associated" evidence="2">
    <location>
        <begin position="4"/>
        <end position="203"/>
    </location>
</feature>
<evidence type="ECO:0000313" key="3">
    <source>
        <dbReference type="EMBL" id="PXW42131.1"/>
    </source>
</evidence>
<dbReference type="InterPro" id="IPR040835">
    <property type="entry name" value="Nmad5"/>
</dbReference>
<evidence type="ECO:0000313" key="4">
    <source>
        <dbReference type="Proteomes" id="UP000247485"/>
    </source>
</evidence>
<accession>A0A318FGD5</accession>
<protein>
    <recommendedName>
        <fullName evidence="2">Nucleotide modification associated domain-containing protein</fullName>
    </recommendedName>
</protein>
<gene>
    <name evidence="3" type="ORF">DET57_114123</name>
</gene>